<gene>
    <name evidence="13" type="ORF">B6D06_11135</name>
</gene>
<dbReference type="Pfam" id="PF00578">
    <property type="entry name" value="AhpC-TSA"/>
    <property type="match status" value="1"/>
</dbReference>
<evidence type="ECO:0000256" key="2">
    <source>
        <dbReference type="ARBA" id="ARBA00013017"/>
    </source>
</evidence>
<dbReference type="InterPro" id="IPR050924">
    <property type="entry name" value="Peroxiredoxin_BCP/PrxQ"/>
</dbReference>
<keyword evidence="4" id="KW-0049">Antioxidant</keyword>
<evidence type="ECO:0000256" key="4">
    <source>
        <dbReference type="ARBA" id="ARBA00022862"/>
    </source>
</evidence>
<keyword evidence="7" id="KW-0676">Redox-active center</keyword>
<protein>
    <recommendedName>
        <fullName evidence="2">thioredoxin-dependent peroxiredoxin</fullName>
        <ecNumber evidence="2">1.11.1.24</ecNumber>
    </recommendedName>
    <alternativeName>
        <fullName evidence="8">Thioredoxin peroxidase</fullName>
    </alternativeName>
    <alternativeName>
        <fullName evidence="10">Thioredoxin-dependent peroxiredoxin Bcp</fullName>
    </alternativeName>
</protein>
<dbReference type="PANTHER" id="PTHR42801">
    <property type="entry name" value="THIOREDOXIN-DEPENDENT PEROXIDE REDUCTASE"/>
    <property type="match status" value="1"/>
</dbReference>
<evidence type="ECO:0000256" key="5">
    <source>
        <dbReference type="ARBA" id="ARBA00023002"/>
    </source>
</evidence>
<keyword evidence="5" id="KW-0560">Oxidoreductase</keyword>
<name>A0A242NRA9_9GAMM</name>
<organism evidence="13 14">
    <name type="scientific">Gilliamella apis</name>
    <dbReference type="NCBI Taxonomy" id="1970738"/>
    <lineage>
        <taxon>Bacteria</taxon>
        <taxon>Pseudomonadati</taxon>
        <taxon>Pseudomonadota</taxon>
        <taxon>Gammaproteobacteria</taxon>
        <taxon>Orbales</taxon>
        <taxon>Orbaceae</taxon>
        <taxon>Gilliamella</taxon>
    </lineage>
</organism>
<evidence type="ECO:0000259" key="12">
    <source>
        <dbReference type="PROSITE" id="PS51352"/>
    </source>
</evidence>
<dbReference type="GO" id="GO:0005737">
    <property type="term" value="C:cytoplasm"/>
    <property type="evidence" value="ECO:0007669"/>
    <property type="project" value="TreeGrafter"/>
</dbReference>
<dbReference type="PROSITE" id="PS51352">
    <property type="entry name" value="THIOREDOXIN_2"/>
    <property type="match status" value="1"/>
</dbReference>
<dbReference type="InterPro" id="IPR036249">
    <property type="entry name" value="Thioredoxin-like_sf"/>
</dbReference>
<dbReference type="Gene3D" id="3.40.30.10">
    <property type="entry name" value="Glutaredoxin"/>
    <property type="match status" value="1"/>
</dbReference>
<evidence type="ECO:0000256" key="11">
    <source>
        <dbReference type="ARBA" id="ARBA00049091"/>
    </source>
</evidence>
<dbReference type="SUPFAM" id="SSF52833">
    <property type="entry name" value="Thioredoxin-like"/>
    <property type="match status" value="1"/>
</dbReference>
<dbReference type="Proteomes" id="UP000194968">
    <property type="component" value="Unassembled WGS sequence"/>
</dbReference>
<dbReference type="EMBL" id="NASK01000104">
    <property type="protein sequence ID" value="OTQ48021.1"/>
    <property type="molecule type" value="Genomic_DNA"/>
</dbReference>
<dbReference type="AlphaFoldDB" id="A0A242NRA9"/>
<evidence type="ECO:0000256" key="9">
    <source>
        <dbReference type="ARBA" id="ARBA00038489"/>
    </source>
</evidence>
<sequence length="213" mass="24249">MKLIEDLQTLRQDLITQLPQDVQNILDNSLADMLSEKLDSHSLQCGDIAPDFSLISTDNQEINLYKLLETKPVIISFFRGSWCPFCVKELEHFQNNLELIQQVKNMHFIAISPQKAAISAQLKQEKSMSITILSDIKNNIANKFGLVFTLPEKVRELYNSLGANLLDFNGDDSYTLPIPATYLIGQDKKVYFAYVNANYMERADISELINVLK</sequence>
<dbReference type="GO" id="GO:0034599">
    <property type="term" value="P:cellular response to oxidative stress"/>
    <property type="evidence" value="ECO:0007669"/>
    <property type="project" value="TreeGrafter"/>
</dbReference>
<evidence type="ECO:0000256" key="6">
    <source>
        <dbReference type="ARBA" id="ARBA00023157"/>
    </source>
</evidence>
<evidence type="ECO:0000313" key="13">
    <source>
        <dbReference type="EMBL" id="OTQ48021.1"/>
    </source>
</evidence>
<comment type="function">
    <text evidence="1">Thiol-specific peroxidase that catalyzes the reduction of hydrogen peroxide and organic hydroperoxides to water and alcohols, respectively. Plays a role in cell protection against oxidative stress by detoxifying peroxides and as sensor of hydrogen peroxide-mediated signaling events.</text>
</comment>
<dbReference type="OrthoDB" id="9809746at2"/>
<feature type="domain" description="Thioredoxin" evidence="12">
    <location>
        <begin position="43"/>
        <end position="213"/>
    </location>
</feature>
<accession>A0A242NRA9</accession>
<evidence type="ECO:0000256" key="8">
    <source>
        <dbReference type="ARBA" id="ARBA00032824"/>
    </source>
</evidence>
<dbReference type="PANTHER" id="PTHR42801:SF7">
    <property type="entry name" value="SLL1159 PROTEIN"/>
    <property type="match status" value="1"/>
</dbReference>
<dbReference type="RefSeq" id="WP_086321144.1">
    <property type="nucleotide sequence ID" value="NZ_NASD01000001.1"/>
</dbReference>
<evidence type="ECO:0000256" key="7">
    <source>
        <dbReference type="ARBA" id="ARBA00023284"/>
    </source>
</evidence>
<dbReference type="EC" id="1.11.1.24" evidence="2"/>
<evidence type="ECO:0000256" key="1">
    <source>
        <dbReference type="ARBA" id="ARBA00003330"/>
    </source>
</evidence>
<evidence type="ECO:0000256" key="10">
    <source>
        <dbReference type="ARBA" id="ARBA00042639"/>
    </source>
</evidence>
<keyword evidence="3" id="KW-0575">Peroxidase</keyword>
<comment type="similarity">
    <text evidence="9">Belongs to the peroxiredoxin family. BCP/PrxQ subfamily.</text>
</comment>
<dbReference type="GO" id="GO:0045454">
    <property type="term" value="P:cell redox homeostasis"/>
    <property type="evidence" value="ECO:0007669"/>
    <property type="project" value="TreeGrafter"/>
</dbReference>
<dbReference type="CDD" id="cd02970">
    <property type="entry name" value="PRX_like2"/>
    <property type="match status" value="1"/>
</dbReference>
<dbReference type="GO" id="GO:0008379">
    <property type="term" value="F:thioredoxin peroxidase activity"/>
    <property type="evidence" value="ECO:0007669"/>
    <property type="project" value="TreeGrafter"/>
</dbReference>
<comment type="catalytic activity">
    <reaction evidence="11">
        <text>a hydroperoxide + [thioredoxin]-dithiol = an alcohol + [thioredoxin]-disulfide + H2O</text>
        <dbReference type="Rhea" id="RHEA:62620"/>
        <dbReference type="Rhea" id="RHEA-COMP:10698"/>
        <dbReference type="Rhea" id="RHEA-COMP:10700"/>
        <dbReference type="ChEBI" id="CHEBI:15377"/>
        <dbReference type="ChEBI" id="CHEBI:29950"/>
        <dbReference type="ChEBI" id="CHEBI:30879"/>
        <dbReference type="ChEBI" id="CHEBI:35924"/>
        <dbReference type="ChEBI" id="CHEBI:50058"/>
        <dbReference type="EC" id="1.11.1.24"/>
    </reaction>
</comment>
<proteinExistence type="inferred from homology"/>
<comment type="caution">
    <text evidence="13">The sequence shown here is derived from an EMBL/GenBank/DDBJ whole genome shotgun (WGS) entry which is preliminary data.</text>
</comment>
<evidence type="ECO:0000256" key="3">
    <source>
        <dbReference type="ARBA" id="ARBA00022559"/>
    </source>
</evidence>
<reference evidence="13 14" key="1">
    <citation type="submission" date="2017-03" db="EMBL/GenBank/DDBJ databases">
        <title>Comparative genomics of honeybee gut symbionts reveal geographically distinct and subgroup specific antibiotic resistance.</title>
        <authorList>
            <person name="Ludvigsen J."/>
            <person name="Porcellato D."/>
            <person name="Labee-Lund T.M."/>
            <person name="Amdam G.V."/>
            <person name="Rudi K."/>
        </authorList>
    </citation>
    <scope>NUCLEOTIDE SEQUENCE [LARGE SCALE GENOMIC DNA]</scope>
    <source>
        <strain evidence="13 14">A-4-12</strain>
    </source>
</reference>
<dbReference type="InterPro" id="IPR000866">
    <property type="entry name" value="AhpC/TSA"/>
</dbReference>
<keyword evidence="6" id="KW-1015">Disulfide bond</keyword>
<evidence type="ECO:0000313" key="14">
    <source>
        <dbReference type="Proteomes" id="UP000194968"/>
    </source>
</evidence>
<dbReference type="InterPro" id="IPR013766">
    <property type="entry name" value="Thioredoxin_domain"/>
</dbReference>